<evidence type="ECO:0000313" key="2">
    <source>
        <dbReference type="Proteomes" id="UP000366945"/>
    </source>
</evidence>
<dbReference type="Proteomes" id="UP000366945">
    <property type="component" value="Unassembled WGS sequence"/>
</dbReference>
<dbReference type="GeneID" id="300403937"/>
<name>A0A5E4U966_9BURK</name>
<dbReference type="Gene3D" id="1.25.40.10">
    <property type="entry name" value="Tetratricopeptide repeat domain"/>
    <property type="match status" value="1"/>
</dbReference>
<dbReference type="RefSeq" id="WP_150679275.1">
    <property type="nucleotide sequence ID" value="NZ_CABPSK010000002.1"/>
</dbReference>
<dbReference type="AlphaFoldDB" id="A0A5E4U966"/>
<reference evidence="1 2" key="1">
    <citation type="submission" date="2019-08" db="EMBL/GenBank/DDBJ databases">
        <authorList>
            <person name="Peeters C."/>
        </authorList>
    </citation>
    <scope>NUCLEOTIDE SEQUENCE [LARGE SCALE GENOMIC DNA]</scope>
    <source>
        <strain evidence="1 2">LMG 31114</strain>
    </source>
</reference>
<dbReference type="InterPro" id="IPR011990">
    <property type="entry name" value="TPR-like_helical_dom_sf"/>
</dbReference>
<evidence type="ECO:0000313" key="1">
    <source>
        <dbReference type="EMBL" id="VVD96597.1"/>
    </source>
</evidence>
<dbReference type="EMBL" id="CABPSK010000002">
    <property type="protein sequence ID" value="VVD96597.1"/>
    <property type="molecule type" value="Genomic_DNA"/>
</dbReference>
<organism evidence="1 2">
    <name type="scientific">Pandoraea pneumonica</name>
    <dbReference type="NCBI Taxonomy" id="2508299"/>
    <lineage>
        <taxon>Bacteria</taxon>
        <taxon>Pseudomonadati</taxon>
        <taxon>Pseudomonadota</taxon>
        <taxon>Betaproteobacteria</taxon>
        <taxon>Burkholderiales</taxon>
        <taxon>Burkholderiaceae</taxon>
        <taxon>Pandoraea</taxon>
    </lineage>
</organism>
<sequence length="154" mass="17048">MTAAQRFEAFIGAGGSLAMLAEIDPQDIGALYAEGNRCFAAGDMARAQSLYYLVVSLDAWDYGGWLALGICHQRAARHSEALFCFAKAALLRWRDPQPPFLASYSYLMKGNRRFACKALRAAIRWSKRDSRSAELHRTAVAALARIEDPSQSKD</sequence>
<accession>A0A5E4U966</accession>
<dbReference type="SUPFAM" id="SSF48452">
    <property type="entry name" value="TPR-like"/>
    <property type="match status" value="1"/>
</dbReference>
<keyword evidence="2" id="KW-1185">Reference proteome</keyword>
<dbReference type="InterPro" id="IPR005415">
    <property type="entry name" value="T3SS_Ca_resp_chp_LcrH/SycD"/>
</dbReference>
<dbReference type="OrthoDB" id="8591320at2"/>
<protein>
    <submittedName>
        <fullName evidence="1">CesD/SycD/LcrH family type III secretion system chaperone</fullName>
    </submittedName>
</protein>
<proteinExistence type="predicted"/>
<gene>
    <name evidence="1" type="ORF">PPN31114_01894</name>
</gene>
<dbReference type="PRINTS" id="PR01595">
    <property type="entry name" value="SYCDCHAPRONE"/>
</dbReference>